<dbReference type="EMBL" id="JAHDVG010000470">
    <property type="protein sequence ID" value="KAH1180360.1"/>
    <property type="molecule type" value="Genomic_DNA"/>
</dbReference>
<evidence type="ECO:0000256" key="1">
    <source>
        <dbReference type="SAM" id="SignalP"/>
    </source>
</evidence>
<dbReference type="AlphaFoldDB" id="A0A9D4B4X7"/>
<accession>A0A9D4B4X7</accession>
<evidence type="ECO:0000313" key="3">
    <source>
        <dbReference type="Proteomes" id="UP000827986"/>
    </source>
</evidence>
<feature type="chain" id="PRO_5039286504" evidence="1">
    <location>
        <begin position="30"/>
        <end position="111"/>
    </location>
</feature>
<evidence type="ECO:0000313" key="2">
    <source>
        <dbReference type="EMBL" id="KAH1180360.1"/>
    </source>
</evidence>
<dbReference type="Proteomes" id="UP000827986">
    <property type="component" value="Unassembled WGS sequence"/>
</dbReference>
<name>A0A9D4B4X7_9SAUR</name>
<organism evidence="2 3">
    <name type="scientific">Mauremys mutica</name>
    <name type="common">yellowpond turtle</name>
    <dbReference type="NCBI Taxonomy" id="74926"/>
    <lineage>
        <taxon>Eukaryota</taxon>
        <taxon>Metazoa</taxon>
        <taxon>Chordata</taxon>
        <taxon>Craniata</taxon>
        <taxon>Vertebrata</taxon>
        <taxon>Euteleostomi</taxon>
        <taxon>Archelosauria</taxon>
        <taxon>Testudinata</taxon>
        <taxon>Testudines</taxon>
        <taxon>Cryptodira</taxon>
        <taxon>Durocryptodira</taxon>
        <taxon>Testudinoidea</taxon>
        <taxon>Geoemydidae</taxon>
        <taxon>Geoemydinae</taxon>
        <taxon>Mauremys</taxon>
    </lineage>
</organism>
<feature type="signal peptide" evidence="1">
    <location>
        <begin position="1"/>
        <end position="29"/>
    </location>
</feature>
<comment type="caution">
    <text evidence="2">The sequence shown here is derived from an EMBL/GenBank/DDBJ whole genome shotgun (WGS) entry which is preliminary data.</text>
</comment>
<keyword evidence="1" id="KW-0732">Signal</keyword>
<sequence>MCYRDKKDGGGCVSFFLSFIFLSLRGAAGSPAESVSEEDVEDEGNQLSPQQDFERRRVELLARGRERLKQTKLNQYRLKKKIGRARHDMAFPVFYHRCKNRMHINAGLFLK</sequence>
<proteinExistence type="predicted"/>
<gene>
    <name evidence="2" type="ORF">KIL84_009196</name>
</gene>
<reference evidence="2" key="1">
    <citation type="submission" date="2021-09" db="EMBL/GenBank/DDBJ databases">
        <title>The genome of Mauremys mutica provides insights into the evolution of semi-aquatic lifestyle.</title>
        <authorList>
            <person name="Gong S."/>
            <person name="Gao Y."/>
        </authorList>
    </citation>
    <scope>NUCLEOTIDE SEQUENCE</scope>
    <source>
        <strain evidence="2">MM-2020</strain>
        <tissue evidence="2">Muscle</tissue>
    </source>
</reference>
<protein>
    <submittedName>
        <fullName evidence="2">Uncharacterized protein</fullName>
    </submittedName>
</protein>
<keyword evidence="3" id="KW-1185">Reference proteome</keyword>